<accession>A0ABM1C3Y0</accession>
<dbReference type="InterPro" id="IPR014716">
    <property type="entry name" value="Fibrinogen_a/b/g_C_1"/>
</dbReference>
<sequence length="132" mass="14876">MELRIDLENFTGKKVFAKYSFFLVLSERRKYQMFLGPYSGDAGDSLVYHNGSRFSTEDQDNDEYSKQCSTHQGGGGGWWFKSCVHSTLNGVYHKTSKASKAWNGISWNTFGGSSVSLKKTEMKIRPVNLGPQ</sequence>
<dbReference type="Proteomes" id="UP000694941">
    <property type="component" value="Unplaced"/>
</dbReference>
<gene>
    <name evidence="4" type="primary">LOC106477737</name>
</gene>
<dbReference type="RefSeq" id="XP_013793726.2">
    <property type="nucleotide sequence ID" value="XM_013938272.2"/>
</dbReference>
<dbReference type="SUPFAM" id="SSF56496">
    <property type="entry name" value="Fibrinogen C-terminal domain-like"/>
    <property type="match status" value="1"/>
</dbReference>
<name>A0ABM1C3Y0_LIMPO</name>
<dbReference type="Gene3D" id="3.90.215.10">
    <property type="entry name" value="Gamma Fibrinogen, chain A, domain 1"/>
    <property type="match status" value="1"/>
</dbReference>
<dbReference type="InterPro" id="IPR036056">
    <property type="entry name" value="Fibrinogen-like_C"/>
</dbReference>
<protein>
    <submittedName>
        <fullName evidence="4">Angiopoietin-related protein 7-like</fullName>
    </submittedName>
</protein>
<dbReference type="Pfam" id="PF00147">
    <property type="entry name" value="Fibrinogen_C"/>
    <property type="match status" value="1"/>
</dbReference>
<evidence type="ECO:0000259" key="2">
    <source>
        <dbReference type="PROSITE" id="PS51406"/>
    </source>
</evidence>
<dbReference type="PANTHER" id="PTHR19143">
    <property type="entry name" value="FIBRINOGEN/TENASCIN/ANGIOPOEITIN"/>
    <property type="match status" value="1"/>
</dbReference>
<evidence type="ECO:0000256" key="1">
    <source>
        <dbReference type="ARBA" id="ARBA00023157"/>
    </source>
</evidence>
<dbReference type="PROSITE" id="PS51406">
    <property type="entry name" value="FIBRINOGEN_C_2"/>
    <property type="match status" value="1"/>
</dbReference>
<feature type="domain" description="Fibrinogen C-terminal" evidence="2">
    <location>
        <begin position="1"/>
        <end position="128"/>
    </location>
</feature>
<dbReference type="GeneID" id="106477737"/>
<keyword evidence="3" id="KW-1185">Reference proteome</keyword>
<dbReference type="InterPro" id="IPR020837">
    <property type="entry name" value="Fibrinogen_CS"/>
</dbReference>
<proteinExistence type="predicted"/>
<dbReference type="SMART" id="SM00186">
    <property type="entry name" value="FBG"/>
    <property type="match status" value="1"/>
</dbReference>
<keyword evidence="1" id="KW-1015">Disulfide bond</keyword>
<evidence type="ECO:0000313" key="4">
    <source>
        <dbReference type="RefSeq" id="XP_013793726.2"/>
    </source>
</evidence>
<evidence type="ECO:0000313" key="3">
    <source>
        <dbReference type="Proteomes" id="UP000694941"/>
    </source>
</evidence>
<organism evidence="3 4">
    <name type="scientific">Limulus polyphemus</name>
    <name type="common">Atlantic horseshoe crab</name>
    <dbReference type="NCBI Taxonomy" id="6850"/>
    <lineage>
        <taxon>Eukaryota</taxon>
        <taxon>Metazoa</taxon>
        <taxon>Ecdysozoa</taxon>
        <taxon>Arthropoda</taxon>
        <taxon>Chelicerata</taxon>
        <taxon>Merostomata</taxon>
        <taxon>Xiphosura</taxon>
        <taxon>Limulidae</taxon>
        <taxon>Limulus</taxon>
    </lineage>
</organism>
<dbReference type="InterPro" id="IPR002181">
    <property type="entry name" value="Fibrinogen_a/b/g_C_dom"/>
</dbReference>
<dbReference type="PROSITE" id="PS00514">
    <property type="entry name" value="FIBRINOGEN_C_1"/>
    <property type="match status" value="1"/>
</dbReference>
<reference evidence="4" key="1">
    <citation type="submission" date="2025-08" db="UniProtKB">
        <authorList>
            <consortium name="RefSeq"/>
        </authorList>
    </citation>
    <scope>IDENTIFICATION</scope>
    <source>
        <tissue evidence="4">Muscle</tissue>
    </source>
</reference>
<dbReference type="InterPro" id="IPR050373">
    <property type="entry name" value="Fibrinogen_C-term_domain"/>
</dbReference>